<keyword evidence="2" id="KW-0472">Membrane</keyword>
<dbReference type="InterPro" id="IPR029787">
    <property type="entry name" value="Nucleotide_cyclase"/>
</dbReference>
<feature type="domain" description="Guanylate cyclase" evidence="3">
    <location>
        <begin position="281"/>
        <end position="410"/>
    </location>
</feature>
<dbReference type="PANTHER" id="PTHR43081:SF1">
    <property type="entry name" value="ADENYLATE CYCLASE, TERMINAL-DIFFERENTIATION SPECIFIC"/>
    <property type="match status" value="1"/>
</dbReference>
<sequence>MLEHRFIYSPAMLVATMVALVLPLAGLALLIREPQLDVHWEHHPSHFWLVLATAALSAVLAHGTGAAALQRGDPRVLMVALAFLSCASFLGLHALATPGVLLDTPNVGFVLATPVGIAIGSIFALLSSLQLSGSRLPEAMRWGRWLRAGLLALMVLWAIASISRLPPLHSTKVPESADGILTALAVPAVVLYAVAAARYLRLWRKRPSLMLLSMIAAFALLAEAMVALVFSRNWALSWWEWHALLLVAFCLVMGGVRIQWHEERFADLYLADTVSGRRELSVLFADLQGFTTFSENHEPGEITAMLNTYFEVAVPPVVRRHGGDVDRIIGDALMVTFNKRGDQPDHAARAAAAGLALQEATAVVQAAHPDWPRFRVGINSGIASVSLLGTEGGRTHTVIGDTVNVASRIEGKAPGGGVAIGPGTKALLPGAVTESLGLLQLKGKAEPLEVYHLLSLESHRVSGE</sequence>
<evidence type="ECO:0000256" key="1">
    <source>
        <dbReference type="ARBA" id="ARBA00005381"/>
    </source>
</evidence>
<dbReference type="Proteomes" id="UP001501319">
    <property type="component" value="Unassembled WGS sequence"/>
</dbReference>
<feature type="transmembrane region" description="Helical" evidence="2">
    <location>
        <begin position="46"/>
        <end position="69"/>
    </location>
</feature>
<reference evidence="5" key="1">
    <citation type="journal article" date="2019" name="Int. J. Syst. Evol. Microbiol.">
        <title>The Global Catalogue of Microorganisms (GCM) 10K type strain sequencing project: providing services to taxonomists for standard genome sequencing and annotation.</title>
        <authorList>
            <consortium name="The Broad Institute Genomics Platform"/>
            <consortium name="The Broad Institute Genome Sequencing Center for Infectious Disease"/>
            <person name="Wu L."/>
            <person name="Ma J."/>
        </authorList>
    </citation>
    <scope>NUCLEOTIDE SEQUENCE [LARGE SCALE GENOMIC DNA]</scope>
    <source>
        <strain evidence="5">JCM 14306</strain>
    </source>
</reference>
<dbReference type="PANTHER" id="PTHR43081">
    <property type="entry name" value="ADENYLATE CYCLASE, TERMINAL-DIFFERENTIATION SPECIFIC-RELATED"/>
    <property type="match status" value="1"/>
</dbReference>
<proteinExistence type="inferred from homology"/>
<evidence type="ECO:0000256" key="2">
    <source>
        <dbReference type="SAM" id="Phobius"/>
    </source>
</evidence>
<keyword evidence="2" id="KW-0812">Transmembrane</keyword>
<dbReference type="PROSITE" id="PS50125">
    <property type="entry name" value="GUANYLATE_CYCLASE_2"/>
    <property type="match status" value="1"/>
</dbReference>
<evidence type="ECO:0000313" key="5">
    <source>
        <dbReference type="Proteomes" id="UP001501319"/>
    </source>
</evidence>
<dbReference type="Pfam" id="PF00211">
    <property type="entry name" value="Guanylate_cyc"/>
    <property type="match status" value="1"/>
</dbReference>
<accession>A0ABP4RSM8</accession>
<evidence type="ECO:0000259" key="3">
    <source>
        <dbReference type="PROSITE" id="PS50125"/>
    </source>
</evidence>
<dbReference type="InterPro" id="IPR001054">
    <property type="entry name" value="A/G_cyclase"/>
</dbReference>
<keyword evidence="2" id="KW-1133">Transmembrane helix</keyword>
<dbReference type="CDD" id="cd07302">
    <property type="entry name" value="CHD"/>
    <property type="match status" value="1"/>
</dbReference>
<comment type="similarity">
    <text evidence="1">Belongs to the adenylyl cyclase class-3 family.</text>
</comment>
<organism evidence="4 5">
    <name type="scientific">Kribbella alba</name>
    <dbReference type="NCBI Taxonomy" id="190197"/>
    <lineage>
        <taxon>Bacteria</taxon>
        <taxon>Bacillati</taxon>
        <taxon>Actinomycetota</taxon>
        <taxon>Actinomycetes</taxon>
        <taxon>Propionibacteriales</taxon>
        <taxon>Kribbellaceae</taxon>
        <taxon>Kribbella</taxon>
    </lineage>
</organism>
<dbReference type="InterPro" id="IPR050697">
    <property type="entry name" value="Adenylyl/Guanylyl_Cyclase_3/4"/>
</dbReference>
<dbReference type="RefSeq" id="WP_344116142.1">
    <property type="nucleotide sequence ID" value="NZ_BAAANE010000013.1"/>
</dbReference>
<dbReference type="EMBL" id="BAAANE010000013">
    <property type="protein sequence ID" value="GAA1659442.1"/>
    <property type="molecule type" value="Genomic_DNA"/>
</dbReference>
<dbReference type="SUPFAM" id="SSF55073">
    <property type="entry name" value="Nucleotide cyclase"/>
    <property type="match status" value="1"/>
</dbReference>
<dbReference type="SMART" id="SM00044">
    <property type="entry name" value="CYCc"/>
    <property type="match status" value="1"/>
</dbReference>
<feature type="transmembrane region" description="Helical" evidence="2">
    <location>
        <begin position="209"/>
        <end position="230"/>
    </location>
</feature>
<keyword evidence="5" id="KW-1185">Reference proteome</keyword>
<protein>
    <recommendedName>
        <fullName evidence="3">Guanylate cyclase domain-containing protein</fullName>
    </recommendedName>
</protein>
<feature type="transmembrane region" description="Helical" evidence="2">
    <location>
        <begin position="76"/>
        <end position="95"/>
    </location>
</feature>
<gene>
    <name evidence="4" type="ORF">GCM10009744_60990</name>
</gene>
<feature type="transmembrane region" description="Helical" evidence="2">
    <location>
        <begin position="12"/>
        <end position="31"/>
    </location>
</feature>
<evidence type="ECO:0000313" key="4">
    <source>
        <dbReference type="EMBL" id="GAA1659442.1"/>
    </source>
</evidence>
<name>A0ABP4RSM8_9ACTN</name>
<feature type="transmembrane region" description="Helical" evidence="2">
    <location>
        <begin position="148"/>
        <end position="167"/>
    </location>
</feature>
<feature type="transmembrane region" description="Helical" evidence="2">
    <location>
        <begin position="179"/>
        <end position="197"/>
    </location>
</feature>
<dbReference type="Gene3D" id="3.30.70.1230">
    <property type="entry name" value="Nucleotide cyclase"/>
    <property type="match status" value="1"/>
</dbReference>
<feature type="transmembrane region" description="Helical" evidence="2">
    <location>
        <begin position="236"/>
        <end position="256"/>
    </location>
</feature>
<feature type="transmembrane region" description="Helical" evidence="2">
    <location>
        <begin position="107"/>
        <end position="127"/>
    </location>
</feature>
<comment type="caution">
    <text evidence="4">The sequence shown here is derived from an EMBL/GenBank/DDBJ whole genome shotgun (WGS) entry which is preliminary data.</text>
</comment>